<dbReference type="InterPro" id="IPR042099">
    <property type="entry name" value="ANL_N_sf"/>
</dbReference>
<dbReference type="AlphaFoldDB" id="A0A9D1ZJT1"/>
<dbReference type="Gene3D" id="3.40.50.980">
    <property type="match status" value="1"/>
</dbReference>
<proteinExistence type="predicted"/>
<dbReference type="PANTHER" id="PTHR43767">
    <property type="entry name" value="LONG-CHAIN-FATTY-ACID--COA LIGASE"/>
    <property type="match status" value="1"/>
</dbReference>
<evidence type="ECO:0000259" key="2">
    <source>
        <dbReference type="Pfam" id="PF13193"/>
    </source>
</evidence>
<feature type="domain" description="AMP-dependent synthetase/ligase" evidence="1">
    <location>
        <begin position="103"/>
        <end position="300"/>
    </location>
</feature>
<dbReference type="PANTHER" id="PTHR43767:SF10">
    <property type="entry name" value="SURFACTIN SYNTHASE SUBUNIT 1"/>
    <property type="match status" value="1"/>
</dbReference>
<dbReference type="InterPro" id="IPR045851">
    <property type="entry name" value="AMP-bd_C_sf"/>
</dbReference>
<feature type="domain" description="AMP-dependent synthetase/ligase" evidence="1">
    <location>
        <begin position="11"/>
        <end position="93"/>
    </location>
</feature>
<dbReference type="Pfam" id="PF13193">
    <property type="entry name" value="AMP-binding_C"/>
    <property type="match status" value="1"/>
</dbReference>
<dbReference type="PROSITE" id="PS00455">
    <property type="entry name" value="AMP_BINDING"/>
    <property type="match status" value="1"/>
</dbReference>
<comment type="caution">
    <text evidence="3">The sequence shown here is derived from an EMBL/GenBank/DDBJ whole genome shotgun (WGS) entry which is preliminary data.</text>
</comment>
<organism evidence="3 4">
    <name type="scientific">Candidatus Bacteroides pullicola</name>
    <dbReference type="NCBI Taxonomy" id="2838475"/>
    <lineage>
        <taxon>Bacteria</taxon>
        <taxon>Pseudomonadati</taxon>
        <taxon>Bacteroidota</taxon>
        <taxon>Bacteroidia</taxon>
        <taxon>Bacteroidales</taxon>
        <taxon>Bacteroidaceae</taxon>
        <taxon>Bacteroides</taxon>
    </lineage>
</organism>
<protein>
    <submittedName>
        <fullName evidence="3">Acyl--CoA ligase</fullName>
    </submittedName>
</protein>
<feature type="domain" description="AMP-binding enzyme C-terminal" evidence="2">
    <location>
        <begin position="355"/>
        <end position="430"/>
    </location>
</feature>
<evidence type="ECO:0000313" key="4">
    <source>
        <dbReference type="Proteomes" id="UP000886851"/>
    </source>
</evidence>
<dbReference type="InterPro" id="IPR050237">
    <property type="entry name" value="ATP-dep_AMP-bd_enzyme"/>
</dbReference>
<reference evidence="3" key="1">
    <citation type="journal article" date="2021" name="PeerJ">
        <title>Extensive microbial diversity within the chicken gut microbiome revealed by metagenomics and culture.</title>
        <authorList>
            <person name="Gilroy R."/>
            <person name="Ravi A."/>
            <person name="Getino M."/>
            <person name="Pursley I."/>
            <person name="Horton D.L."/>
            <person name="Alikhan N.F."/>
            <person name="Baker D."/>
            <person name="Gharbi K."/>
            <person name="Hall N."/>
            <person name="Watson M."/>
            <person name="Adriaenssens E.M."/>
            <person name="Foster-Nyarko E."/>
            <person name="Jarju S."/>
            <person name="Secka A."/>
            <person name="Antonio M."/>
            <person name="Oren A."/>
            <person name="Chaudhuri R.R."/>
            <person name="La Ragione R."/>
            <person name="Hildebrand F."/>
            <person name="Pallen M.J."/>
        </authorList>
    </citation>
    <scope>NUCLEOTIDE SEQUENCE</scope>
    <source>
        <strain evidence="3">Gambia2-208</strain>
    </source>
</reference>
<dbReference type="InterPro" id="IPR025110">
    <property type="entry name" value="AMP-bd_C"/>
</dbReference>
<evidence type="ECO:0000259" key="1">
    <source>
        <dbReference type="Pfam" id="PF00501"/>
    </source>
</evidence>
<reference evidence="3" key="2">
    <citation type="submission" date="2021-04" db="EMBL/GenBank/DDBJ databases">
        <authorList>
            <person name="Gilroy R."/>
        </authorList>
    </citation>
    <scope>NUCLEOTIDE SEQUENCE</scope>
    <source>
        <strain evidence="3">Gambia2-208</strain>
    </source>
</reference>
<dbReference type="Gene3D" id="3.30.300.30">
    <property type="match status" value="1"/>
</dbReference>
<name>A0A9D1ZJT1_9BACE</name>
<dbReference type="CDD" id="cd04433">
    <property type="entry name" value="AFD_class_I"/>
    <property type="match status" value="1"/>
</dbReference>
<dbReference type="Proteomes" id="UP000886851">
    <property type="component" value="Unassembled WGS sequence"/>
</dbReference>
<dbReference type="EMBL" id="DXCV01000065">
    <property type="protein sequence ID" value="HIY89041.1"/>
    <property type="molecule type" value="Genomic_DNA"/>
</dbReference>
<dbReference type="InterPro" id="IPR020845">
    <property type="entry name" value="AMP-binding_CS"/>
</dbReference>
<dbReference type="Gene3D" id="3.40.50.12780">
    <property type="entry name" value="N-terminal domain of ligase-like"/>
    <property type="match status" value="1"/>
</dbReference>
<dbReference type="GO" id="GO:0016878">
    <property type="term" value="F:acid-thiol ligase activity"/>
    <property type="evidence" value="ECO:0007669"/>
    <property type="project" value="UniProtKB-ARBA"/>
</dbReference>
<accession>A0A9D1ZJT1</accession>
<dbReference type="SUPFAM" id="SSF56801">
    <property type="entry name" value="Acetyl-CoA synthetase-like"/>
    <property type="match status" value="1"/>
</dbReference>
<keyword evidence="3" id="KW-0436">Ligase</keyword>
<gene>
    <name evidence="3" type="ORF">H9824_10115</name>
</gene>
<sequence>MQLENYLRLYAGQYPDKLAVIASDASLTYASLWQEVRECAGRLMAQSLCPGHARLIRATQDAAFLVDYLATHLAGGVAVPLERDIPEGRYREIERLLDGTDIPEGIADILFTTGTTGQSKGVMISHKALLADAENLAEAQGFSPDLTFIISGPLNHIGSLSKVWPTILTGGTLHILDGLKDLNAFFSILETPGRYATFQVPAALRLLMSLANDRLAACADRIDFIETGAAPLAQADMEHLCHLLPHSRLYNTYASTETGIVCTHDYNDGLCQAGCLGRPMKHSRVFITAEGTVACQGETLMTGYVGSPEMTVSVLRDGTLYTNDRGRLDADGRLHLAGRTDDLINVGGFKVSPAEVEEAALSLPGVHDCICVGVPHPMTGHQLKLLVVLDKGVPLDKKSLARQLHAHLEAYKVPLQYEEVEAVRRTFNGKIDRKAYKINEE</sequence>
<dbReference type="Pfam" id="PF00501">
    <property type="entry name" value="AMP-binding"/>
    <property type="match status" value="2"/>
</dbReference>
<evidence type="ECO:0000313" key="3">
    <source>
        <dbReference type="EMBL" id="HIY89041.1"/>
    </source>
</evidence>
<dbReference type="InterPro" id="IPR000873">
    <property type="entry name" value="AMP-dep_synth/lig_dom"/>
</dbReference>